<accession>S9UQV0</accession>
<sequence length="439" mass="49795">MPLHKYDSLIRKIDKSGTPSLIQKFLSLERTPFRLAAPHVSHEERVRFFTEQLAIRTAYAYSAFSDPIIKERLSWPTSTGLRWLQRVSQREFVYCVGLQRAAENGLSTDSSDLSLSSSSCATKSRYSYLLNTDDNSLVFDSISDGPQESDWRRPMKSQITNHEEAERMLLKGDVNLEELPLDIALEILRPKQSLLDILVNETSINSVEENAWFSCFFRNHVSWRVMQEHLLHCIRPDVYPVVVCEDTDIPELIKAAGDEVADIFSNMQGEDHQGSLTINIDEDDTILGKEPEGHLFRSCDQPPITPISDRHPRTSRIYSVVGHYSYIFREILKNACVASLKTNTDTEINVKYTVDDEWVVVDVEDTAGGVPLKHGEKIWRFGWTTSEHFESHLCGFGVGLSTSKVYSDMWGGSIDVYSRVGKGTTVRVRLPKSPVEMLA</sequence>
<comment type="subcellular location">
    <subcellularLocation>
        <location evidence="1">Mitochondrion matrix</location>
    </subcellularLocation>
</comment>
<dbReference type="InterPro" id="IPR039028">
    <property type="entry name" value="BCKD/PDK"/>
</dbReference>
<name>S9UQV0_9TRYP</name>
<reference evidence="3 4" key="1">
    <citation type="submission" date="2020-08" db="EMBL/GenBank/DDBJ databases">
        <authorList>
            <person name="Newling K."/>
            <person name="Davey J."/>
            <person name="Forrester S."/>
        </authorList>
    </citation>
    <scope>NUCLEOTIDE SEQUENCE [LARGE SCALE GENOMIC DNA]</scope>
    <source>
        <strain evidence="4">Crithidia deanei Carvalho (ATCC PRA-265)</strain>
    </source>
</reference>
<proteinExistence type="inferred from homology"/>
<dbReference type="VEuPathDB" id="TriTrypDB:ADEAN_000225900"/>
<keyword evidence="1" id="KW-0808">Transferase</keyword>
<dbReference type="InterPro" id="IPR003594">
    <property type="entry name" value="HATPase_dom"/>
</dbReference>
<dbReference type="InterPro" id="IPR036890">
    <property type="entry name" value="HATPase_C_sf"/>
</dbReference>
<keyword evidence="1" id="KW-0067">ATP-binding</keyword>
<dbReference type="InterPro" id="IPR005467">
    <property type="entry name" value="His_kinase_dom"/>
</dbReference>
<dbReference type="InterPro" id="IPR004358">
    <property type="entry name" value="Sig_transdc_His_kin-like_C"/>
</dbReference>
<dbReference type="AlphaFoldDB" id="S9UQV0"/>
<dbReference type="GO" id="GO:0010906">
    <property type="term" value="P:regulation of glucose metabolic process"/>
    <property type="evidence" value="ECO:0007669"/>
    <property type="project" value="TreeGrafter"/>
</dbReference>
<dbReference type="Pfam" id="PF02518">
    <property type="entry name" value="HATPase_c"/>
    <property type="match status" value="1"/>
</dbReference>
<dbReference type="PRINTS" id="PR00344">
    <property type="entry name" value="BCTRLSENSOR"/>
</dbReference>
<dbReference type="PANTHER" id="PTHR11947">
    <property type="entry name" value="PYRUVATE DEHYDROGENASE KINASE"/>
    <property type="match status" value="1"/>
</dbReference>
<dbReference type="SUPFAM" id="SSF55874">
    <property type="entry name" value="ATPase domain of HSP90 chaperone/DNA topoisomerase II/histidine kinase"/>
    <property type="match status" value="1"/>
</dbReference>
<dbReference type="Gene3D" id="3.30.565.10">
    <property type="entry name" value="Histidine kinase-like ATPase, C-terminal domain"/>
    <property type="match status" value="1"/>
</dbReference>
<dbReference type="PROSITE" id="PS50109">
    <property type="entry name" value="HIS_KIN"/>
    <property type="match status" value="1"/>
</dbReference>
<dbReference type="PANTHER" id="PTHR11947:SF19">
    <property type="entry name" value="PROTEIN-SERINE_THREONINE KINASE"/>
    <property type="match status" value="1"/>
</dbReference>
<dbReference type="GO" id="GO:0004740">
    <property type="term" value="F:pyruvate dehydrogenase (acetyl-transferring) kinase activity"/>
    <property type="evidence" value="ECO:0007669"/>
    <property type="project" value="TreeGrafter"/>
</dbReference>
<dbReference type="EC" id="2.7.11.-" evidence="1"/>
<gene>
    <name evidence="3" type="ORF">ADEAN_000225900</name>
</gene>
<evidence type="ECO:0000313" key="4">
    <source>
        <dbReference type="Proteomes" id="UP000515908"/>
    </source>
</evidence>
<evidence type="ECO:0000256" key="1">
    <source>
        <dbReference type="RuleBase" id="RU366032"/>
    </source>
</evidence>
<evidence type="ECO:0000313" key="3">
    <source>
        <dbReference type="EMBL" id="CAD2214808.1"/>
    </source>
</evidence>
<protein>
    <recommendedName>
        <fullName evidence="1">Protein-serine/threonine kinase</fullName>
        <ecNumber evidence="1">2.7.11.-</ecNumber>
    </recommendedName>
</protein>
<dbReference type="OrthoDB" id="3264224at2759"/>
<dbReference type="EMBL" id="LR877148">
    <property type="protein sequence ID" value="CAD2214808.1"/>
    <property type="molecule type" value="Genomic_DNA"/>
</dbReference>
<keyword evidence="4" id="KW-1185">Reference proteome</keyword>
<dbReference type="SMART" id="SM00387">
    <property type="entry name" value="HATPase_c"/>
    <property type="match status" value="1"/>
</dbReference>
<keyword evidence="1" id="KW-0496">Mitochondrion</keyword>
<keyword evidence="1 3" id="KW-0418">Kinase</keyword>
<dbReference type="GO" id="GO:0005524">
    <property type="term" value="F:ATP binding"/>
    <property type="evidence" value="ECO:0007669"/>
    <property type="project" value="UniProtKB-UniRule"/>
</dbReference>
<organism evidence="3 4">
    <name type="scientific">Angomonas deanei</name>
    <dbReference type="NCBI Taxonomy" id="59799"/>
    <lineage>
        <taxon>Eukaryota</taxon>
        <taxon>Discoba</taxon>
        <taxon>Euglenozoa</taxon>
        <taxon>Kinetoplastea</taxon>
        <taxon>Metakinetoplastina</taxon>
        <taxon>Trypanosomatida</taxon>
        <taxon>Trypanosomatidae</taxon>
        <taxon>Strigomonadinae</taxon>
        <taxon>Angomonas</taxon>
    </lineage>
</organism>
<feature type="domain" description="Histidine kinase" evidence="2">
    <location>
        <begin position="327"/>
        <end position="434"/>
    </location>
</feature>
<comment type="similarity">
    <text evidence="1">Belongs to the PDK/BCKDK protein kinase family.</text>
</comment>
<keyword evidence="1" id="KW-0547">Nucleotide-binding</keyword>
<dbReference type="GO" id="GO:0005759">
    <property type="term" value="C:mitochondrial matrix"/>
    <property type="evidence" value="ECO:0007669"/>
    <property type="project" value="UniProtKB-SubCell"/>
</dbReference>
<evidence type="ECO:0000259" key="2">
    <source>
        <dbReference type="PROSITE" id="PS50109"/>
    </source>
</evidence>
<dbReference type="Proteomes" id="UP000515908">
    <property type="component" value="Chromosome 04"/>
</dbReference>